<reference evidence="3 4" key="1">
    <citation type="submission" date="2019-12" db="EMBL/GenBank/DDBJ databases">
        <title>Corynebacterium sp. nov., isolated from feces of the Anser Albifrons in China.</title>
        <authorList>
            <person name="Liu Q."/>
        </authorList>
    </citation>
    <scope>NUCLEOTIDE SEQUENCE [LARGE SCALE GENOMIC DNA]</scope>
    <source>
        <strain evidence="3 4">4H37-19</strain>
    </source>
</reference>
<feature type="signal peptide" evidence="1">
    <location>
        <begin position="1"/>
        <end position="26"/>
    </location>
</feature>
<keyword evidence="3" id="KW-0378">Hydrolase</keyword>
<dbReference type="AlphaFoldDB" id="A0A7H0SL85"/>
<feature type="domain" description="Peptidase S1" evidence="2">
    <location>
        <begin position="28"/>
        <end position="202"/>
    </location>
</feature>
<evidence type="ECO:0000259" key="2">
    <source>
        <dbReference type="Pfam" id="PF00089"/>
    </source>
</evidence>
<dbReference type="SUPFAM" id="SSF50494">
    <property type="entry name" value="Trypsin-like serine proteases"/>
    <property type="match status" value="1"/>
</dbReference>
<name>A0A7H0SL85_9CORY</name>
<gene>
    <name evidence="3" type="ORF">GP475_00680</name>
</gene>
<dbReference type="KEGG" id="cpoy:GP475_00680"/>
<sequence length="216" mass="22596">MLKGLRTTAAAAGLVAMALATPIAHAAVGGDKSENNPGIVALTDGSGNQVCTAVMVDSQWALTFEGPMTCSGAVAGTADSHDPVSIDRQEFKSQNPEESQAMLVHFAEPVQRVTPAKLSTKAPEAGETLRIAAYNGEEGINHLLSIGTSDIKVEGHNAWLSWYGAPESFSLETGKDSGAPIMRGNEVVGFTGLVTEKSADAEDIANVYDWVQSTIH</sequence>
<proteinExistence type="predicted"/>
<evidence type="ECO:0000313" key="3">
    <source>
        <dbReference type="EMBL" id="QNQ89310.1"/>
    </source>
</evidence>
<evidence type="ECO:0000313" key="4">
    <source>
        <dbReference type="Proteomes" id="UP000516320"/>
    </source>
</evidence>
<dbReference type="GO" id="GO:0004252">
    <property type="term" value="F:serine-type endopeptidase activity"/>
    <property type="evidence" value="ECO:0007669"/>
    <property type="project" value="InterPro"/>
</dbReference>
<organism evidence="3 4">
    <name type="scientific">Corynebacterium poyangense</name>
    <dbReference type="NCBI Taxonomy" id="2684405"/>
    <lineage>
        <taxon>Bacteria</taxon>
        <taxon>Bacillati</taxon>
        <taxon>Actinomycetota</taxon>
        <taxon>Actinomycetes</taxon>
        <taxon>Mycobacteriales</taxon>
        <taxon>Corynebacteriaceae</taxon>
        <taxon>Corynebacterium</taxon>
    </lineage>
</organism>
<dbReference type="GO" id="GO:0006508">
    <property type="term" value="P:proteolysis"/>
    <property type="evidence" value="ECO:0007669"/>
    <property type="project" value="UniProtKB-KW"/>
</dbReference>
<dbReference type="EMBL" id="CP046884">
    <property type="protein sequence ID" value="QNQ89310.1"/>
    <property type="molecule type" value="Genomic_DNA"/>
</dbReference>
<evidence type="ECO:0000256" key="1">
    <source>
        <dbReference type="SAM" id="SignalP"/>
    </source>
</evidence>
<keyword evidence="4" id="KW-1185">Reference proteome</keyword>
<dbReference type="InterPro" id="IPR009003">
    <property type="entry name" value="Peptidase_S1_PA"/>
</dbReference>
<dbReference type="InterPro" id="IPR001254">
    <property type="entry name" value="Trypsin_dom"/>
</dbReference>
<keyword evidence="3" id="KW-0645">Protease</keyword>
<dbReference type="Pfam" id="PF00089">
    <property type="entry name" value="Trypsin"/>
    <property type="match status" value="1"/>
</dbReference>
<accession>A0A7H0SL85</accession>
<feature type="chain" id="PRO_5028801062" evidence="1">
    <location>
        <begin position="27"/>
        <end position="216"/>
    </location>
</feature>
<dbReference type="Proteomes" id="UP000516320">
    <property type="component" value="Chromosome"/>
</dbReference>
<protein>
    <submittedName>
        <fullName evidence="3">Trypsin-like serine protease</fullName>
    </submittedName>
</protein>
<keyword evidence="1" id="KW-0732">Signal</keyword>
<dbReference type="RefSeq" id="WP_187974765.1">
    <property type="nucleotide sequence ID" value="NZ_CP046884.1"/>
</dbReference>